<sequence>MDRRAALGHDSSPGEPDLSPVFPVPPNPDTRYHLSQATIIGGGLAGLAAGAALAERSFDVTILESRPRLGGRASSFIDPVTGETIDNCQHVAMGCCTNFNAFCQLVGIEGQFRTESELHFIGPDGKRCAWKASSLPAPFHLMPAFFRLGYLTLPQKVTAARGLRSLVRHGGRPGESFAGWLKRHHQPPEVIERFWEVVLVSALSESMDRIDVGYARKVFVDGFLANREGWKVIIPNQPLDEIYGPVKNWLEKRGATVRTSAGVDRIEFEGDRAVAVHLRNDETIEADDIVVAVPWDRAEALVQGGLLRNPGSLEKPGFCNLMEAAPISSVHLWFDRPITDLPHAVFVGKSSQWLFQRGEEASTSETESAPPGRSFYYQIVVSASRGFLQMESRQAIELVRRELASVWPIVNEARLLRGRIVTEHKAVFSPLPGIDDVRPTQRTSIPNLHLAGDWTRTGWPATMEGAVKSGFLAAESVLERSGRPANLIAPPLPPARLSKLLFGC</sequence>
<dbReference type="Proteomes" id="UP000315700">
    <property type="component" value="Chromosome"/>
</dbReference>
<gene>
    <name evidence="5" type="primary">pds</name>
    <name evidence="5" type="ORF">Pan44_04770</name>
</gene>
<name>A0A517S8L9_9PLAN</name>
<dbReference type="GO" id="GO:0016491">
    <property type="term" value="F:oxidoreductase activity"/>
    <property type="evidence" value="ECO:0007669"/>
    <property type="project" value="UniProtKB-KW"/>
</dbReference>
<dbReference type="KEGG" id="ccos:Pan44_04770"/>
<evidence type="ECO:0000256" key="3">
    <source>
        <dbReference type="SAM" id="MobiDB-lite"/>
    </source>
</evidence>
<dbReference type="InterPro" id="IPR036188">
    <property type="entry name" value="FAD/NAD-bd_sf"/>
</dbReference>
<evidence type="ECO:0000256" key="1">
    <source>
        <dbReference type="ARBA" id="ARBA00001974"/>
    </source>
</evidence>
<evidence type="ECO:0000256" key="2">
    <source>
        <dbReference type="ARBA" id="ARBA00023002"/>
    </source>
</evidence>
<dbReference type="PANTHER" id="PTHR42923">
    <property type="entry name" value="PROTOPORPHYRINOGEN OXIDASE"/>
    <property type="match status" value="1"/>
</dbReference>
<dbReference type="EMBL" id="CP036271">
    <property type="protein sequence ID" value="QDT52465.1"/>
    <property type="molecule type" value="Genomic_DNA"/>
</dbReference>
<comment type="cofactor">
    <cofactor evidence="1">
        <name>FAD</name>
        <dbReference type="ChEBI" id="CHEBI:57692"/>
    </cofactor>
</comment>
<dbReference type="AlphaFoldDB" id="A0A517S8L9"/>
<keyword evidence="2 5" id="KW-0560">Oxidoreductase</keyword>
<organism evidence="5 6">
    <name type="scientific">Caulifigura coniformis</name>
    <dbReference type="NCBI Taxonomy" id="2527983"/>
    <lineage>
        <taxon>Bacteria</taxon>
        <taxon>Pseudomonadati</taxon>
        <taxon>Planctomycetota</taxon>
        <taxon>Planctomycetia</taxon>
        <taxon>Planctomycetales</taxon>
        <taxon>Planctomycetaceae</taxon>
        <taxon>Caulifigura</taxon>
    </lineage>
</organism>
<dbReference type="PANTHER" id="PTHR42923:SF47">
    <property type="entry name" value="BLR3003 PROTEIN"/>
    <property type="match status" value="1"/>
</dbReference>
<dbReference type="InterPro" id="IPR050464">
    <property type="entry name" value="Zeta_carotene_desat/Oxidored"/>
</dbReference>
<dbReference type="SUPFAM" id="SSF51905">
    <property type="entry name" value="FAD/NAD(P)-binding domain"/>
    <property type="match status" value="1"/>
</dbReference>
<protein>
    <submittedName>
        <fullName evidence="5">15-cis-phytoene desaturase</fullName>
        <ecNumber evidence="5">1.3.5.5</ecNumber>
    </submittedName>
</protein>
<dbReference type="EC" id="1.3.5.5" evidence="5"/>
<feature type="region of interest" description="Disordered" evidence="3">
    <location>
        <begin position="1"/>
        <end position="20"/>
    </location>
</feature>
<keyword evidence="6" id="KW-1185">Reference proteome</keyword>
<evidence type="ECO:0000313" key="5">
    <source>
        <dbReference type="EMBL" id="QDT52465.1"/>
    </source>
</evidence>
<evidence type="ECO:0000259" key="4">
    <source>
        <dbReference type="Pfam" id="PF01593"/>
    </source>
</evidence>
<dbReference type="InterPro" id="IPR002937">
    <property type="entry name" value="Amino_oxidase"/>
</dbReference>
<dbReference type="InterPro" id="IPR017830">
    <property type="entry name" value="SQase_HpnE"/>
</dbReference>
<dbReference type="PRINTS" id="PR00757">
    <property type="entry name" value="AMINEOXDASEF"/>
</dbReference>
<dbReference type="InterPro" id="IPR001613">
    <property type="entry name" value="Flavin_amine_oxidase"/>
</dbReference>
<proteinExistence type="predicted"/>
<dbReference type="InParanoid" id="A0A517S8L9"/>
<dbReference type="Gene3D" id="3.50.50.60">
    <property type="entry name" value="FAD/NAD(P)-binding domain"/>
    <property type="match status" value="1"/>
</dbReference>
<evidence type="ECO:0000313" key="6">
    <source>
        <dbReference type="Proteomes" id="UP000315700"/>
    </source>
</evidence>
<dbReference type="Pfam" id="PF01593">
    <property type="entry name" value="Amino_oxidase"/>
    <property type="match status" value="1"/>
</dbReference>
<feature type="domain" description="Amine oxidase" evidence="4">
    <location>
        <begin position="44"/>
        <end position="478"/>
    </location>
</feature>
<accession>A0A517S8L9</accession>
<reference evidence="5 6" key="1">
    <citation type="submission" date="2019-02" db="EMBL/GenBank/DDBJ databases">
        <title>Deep-cultivation of Planctomycetes and their phenomic and genomic characterization uncovers novel biology.</title>
        <authorList>
            <person name="Wiegand S."/>
            <person name="Jogler M."/>
            <person name="Boedeker C."/>
            <person name="Pinto D."/>
            <person name="Vollmers J."/>
            <person name="Rivas-Marin E."/>
            <person name="Kohn T."/>
            <person name="Peeters S.H."/>
            <person name="Heuer A."/>
            <person name="Rast P."/>
            <person name="Oberbeckmann S."/>
            <person name="Bunk B."/>
            <person name="Jeske O."/>
            <person name="Meyerdierks A."/>
            <person name="Storesund J.E."/>
            <person name="Kallscheuer N."/>
            <person name="Luecker S."/>
            <person name="Lage O.M."/>
            <person name="Pohl T."/>
            <person name="Merkel B.J."/>
            <person name="Hornburger P."/>
            <person name="Mueller R.-W."/>
            <person name="Bruemmer F."/>
            <person name="Labrenz M."/>
            <person name="Spormann A.M."/>
            <person name="Op den Camp H."/>
            <person name="Overmann J."/>
            <person name="Amann R."/>
            <person name="Jetten M.S.M."/>
            <person name="Mascher T."/>
            <person name="Medema M.H."/>
            <person name="Devos D.P."/>
            <person name="Kaster A.-K."/>
            <person name="Ovreas L."/>
            <person name="Rohde M."/>
            <person name="Galperin M.Y."/>
            <person name="Jogler C."/>
        </authorList>
    </citation>
    <scope>NUCLEOTIDE SEQUENCE [LARGE SCALE GENOMIC DNA]</scope>
    <source>
        <strain evidence="5 6">Pan44</strain>
    </source>
</reference>
<dbReference type="NCBIfam" id="TIGR03467">
    <property type="entry name" value="HpnE"/>
    <property type="match status" value="1"/>
</dbReference>